<dbReference type="Pfam" id="PF06057">
    <property type="entry name" value="VirJ"/>
    <property type="match status" value="1"/>
</dbReference>
<evidence type="ECO:0000313" key="2">
    <source>
        <dbReference type="EMBL" id="ASU32634.1"/>
    </source>
</evidence>
<feature type="domain" description="Bacterial virulence" evidence="1">
    <location>
        <begin position="66"/>
        <end position="243"/>
    </location>
</feature>
<accession>A0A223NSH6</accession>
<dbReference type="SUPFAM" id="SSF53474">
    <property type="entry name" value="alpha/beta-Hydrolases"/>
    <property type="match status" value="1"/>
</dbReference>
<dbReference type="PROSITE" id="PS51257">
    <property type="entry name" value="PROKAR_LIPOPROTEIN"/>
    <property type="match status" value="1"/>
</dbReference>
<sequence>MLFRVIFKLYKYRWKEICICLSVLFFFSSCGLLLKKRTVANSGIETEEFGLPLIIYHPEHPMASKIIVLLSGDGGWLGFNDTLAVQFAKRGYLVLGFNCRTYFWHQKTPDQTANDFIKLIRKYNEELKPKRIVLSGYSFGADIVPFIYNRLPEDLKAKVNKLQLLSPYLSSDFKVRLADLISTGDDDRPYKVKDEVEKVNIPVYCFYGQAENPKPLADIIMKNFFVKLLPGDHHYLNGYTQIVSSTRRNRNIKYLSR</sequence>
<dbReference type="EMBL" id="CP022743">
    <property type="protein sequence ID" value="ASU32634.1"/>
    <property type="molecule type" value="Genomic_DNA"/>
</dbReference>
<evidence type="ECO:0000259" key="1">
    <source>
        <dbReference type="Pfam" id="PF06057"/>
    </source>
</evidence>
<protein>
    <recommendedName>
        <fullName evidence="1">Bacterial virulence domain-containing protein</fullName>
    </recommendedName>
</protein>
<dbReference type="Gene3D" id="3.40.50.1820">
    <property type="entry name" value="alpha/beta hydrolase"/>
    <property type="match status" value="1"/>
</dbReference>
<organism evidence="2 3">
    <name type="scientific">Mucilaginibacter xinganensis</name>
    <dbReference type="NCBI Taxonomy" id="1234841"/>
    <lineage>
        <taxon>Bacteria</taxon>
        <taxon>Pseudomonadati</taxon>
        <taxon>Bacteroidota</taxon>
        <taxon>Sphingobacteriia</taxon>
        <taxon>Sphingobacteriales</taxon>
        <taxon>Sphingobacteriaceae</taxon>
        <taxon>Mucilaginibacter</taxon>
    </lineage>
</organism>
<reference evidence="2 3" key="1">
    <citation type="submission" date="2017-08" db="EMBL/GenBank/DDBJ databases">
        <title>Complete genome sequence of Mucilaginibacter sp. strain BJC16-A31.</title>
        <authorList>
            <consortium name="Henan University of Science and Technology"/>
            <person name="You X."/>
        </authorList>
    </citation>
    <scope>NUCLEOTIDE SEQUENCE [LARGE SCALE GENOMIC DNA]</scope>
    <source>
        <strain evidence="2 3">BJC16-A31</strain>
    </source>
</reference>
<dbReference type="KEGG" id="muc:MuYL_0734"/>
<proteinExistence type="predicted"/>
<dbReference type="Proteomes" id="UP000215002">
    <property type="component" value="Chromosome"/>
</dbReference>
<name>A0A223NSH6_9SPHI</name>
<dbReference type="InterPro" id="IPR029058">
    <property type="entry name" value="AB_hydrolase_fold"/>
</dbReference>
<dbReference type="AlphaFoldDB" id="A0A223NSH6"/>
<keyword evidence="3" id="KW-1185">Reference proteome</keyword>
<dbReference type="InterPro" id="IPR010333">
    <property type="entry name" value="VirJ"/>
</dbReference>
<gene>
    <name evidence="2" type="ORF">MuYL_0734</name>
</gene>
<evidence type="ECO:0000313" key="3">
    <source>
        <dbReference type="Proteomes" id="UP000215002"/>
    </source>
</evidence>